<reference evidence="1" key="1">
    <citation type="submission" date="2021-01" db="EMBL/GenBank/DDBJ databases">
        <authorList>
            <person name="Corre E."/>
            <person name="Pelletier E."/>
            <person name="Niang G."/>
            <person name="Scheremetjew M."/>
            <person name="Finn R."/>
            <person name="Kale V."/>
            <person name="Holt S."/>
            <person name="Cochrane G."/>
            <person name="Meng A."/>
            <person name="Brown T."/>
            <person name="Cohen L."/>
        </authorList>
    </citation>
    <scope>NUCLEOTIDE SEQUENCE</scope>
    <source>
        <strain evidence="1">CCMP722</strain>
    </source>
</reference>
<evidence type="ECO:0000313" key="1">
    <source>
        <dbReference type="EMBL" id="CAD8678082.1"/>
    </source>
</evidence>
<dbReference type="EMBL" id="HBFA01027418">
    <property type="protein sequence ID" value="CAD8678086.1"/>
    <property type="molecule type" value="Transcribed_RNA"/>
</dbReference>
<dbReference type="EMBL" id="HBFA01027415">
    <property type="protein sequence ID" value="CAD8678082.1"/>
    <property type="molecule type" value="Transcribed_RNA"/>
</dbReference>
<name>A0A6T7XD35_9CHLO</name>
<dbReference type="PANTHER" id="PTHR33050:SF7">
    <property type="entry name" value="RIBONUCLEASE H"/>
    <property type="match status" value="1"/>
</dbReference>
<dbReference type="InterPro" id="IPR052055">
    <property type="entry name" value="Hepadnavirus_pol/RT"/>
</dbReference>
<gene>
    <name evidence="1" type="ORF">POBO1169_LOCUS13905</name>
    <name evidence="2" type="ORF">POBO1169_LOCUS13907</name>
</gene>
<evidence type="ECO:0000313" key="2">
    <source>
        <dbReference type="EMBL" id="CAD8678086.1"/>
    </source>
</evidence>
<dbReference type="AlphaFoldDB" id="A0A6T7XD35"/>
<accession>A0A6T7XD35</accession>
<organism evidence="1">
    <name type="scientific">Pyramimonas obovata</name>
    <dbReference type="NCBI Taxonomy" id="1411642"/>
    <lineage>
        <taxon>Eukaryota</taxon>
        <taxon>Viridiplantae</taxon>
        <taxon>Chlorophyta</taxon>
        <taxon>Pyramimonadophyceae</taxon>
        <taxon>Pyramimonadales</taxon>
        <taxon>Pyramimonadaceae</taxon>
        <taxon>Pyramimonas</taxon>
        <taxon>Pyramimonas incertae sedis</taxon>
    </lineage>
</organism>
<dbReference type="PANTHER" id="PTHR33050">
    <property type="entry name" value="REVERSE TRANSCRIPTASE DOMAIN-CONTAINING PROTEIN"/>
    <property type="match status" value="1"/>
</dbReference>
<proteinExistence type="predicted"/>
<sequence>MDDGHEVAPSTVTQAEATRQFERKMAYLAELGIAESAKKRVLPTTIKSYTGFQVDSVQQTVRAEPKKLVKYSTSLDELRSSCSDSGEVSRRDLARVIGRYQHLAPVLQGAQQLLTAAYRARDNAPHSLTRPLDWHDTTRVIMTPQAWADLDLLRSLLPHAVRPYYLDGLPSENGFYKGHTEKSLDELLRDYTAHANIPVYVTDAAGEAGGGHRHDDRFIKPYPEELCAPHASSNLREFDTGVEGYLRYQQQEGWRDQRALWLTDNTTALSIVNREGTMAPALEGLSRKLQHHLRRHNVDLKARHIAGKLNTLADGLSRHQWPFTTADWMIHPSAFSRAQSLSSSPFTLDGAADPLGSNSHLQRYCSVVDSFFHRALTGENIFANPDFTLIADYIGYFKDQQQLSPFDTSMTLVLPVWLTAPWWRQLKGAHVLCLYAQNTPLFTSPEWRTQQAGQQPASRAFRGPTRWPTLIVRFPPRMTCRSAGRGRSSLHHGAATAAAGRAAGPLCILRGQPAEDSAVLRGLHPTSLH</sequence>
<protein>
    <submittedName>
        <fullName evidence="1">Uncharacterized protein</fullName>
    </submittedName>
</protein>